<keyword evidence="4" id="KW-0808">Transferase</keyword>
<keyword evidence="5" id="KW-0598">Phosphotransferase system</keyword>
<evidence type="ECO:0000313" key="8">
    <source>
        <dbReference type="EMBL" id="GAA1523989.1"/>
    </source>
</evidence>
<keyword evidence="9" id="KW-1185">Reference proteome</keyword>
<keyword evidence="3 8" id="KW-0762">Sugar transport</keyword>
<sequence length="158" mass="16270">MEKGGLLTMAVTIAAPITGTVIPLTEVPDPVFAKALVGPGTAIDPGEATTLTVTAPVSGKLTSLKPHAFVISHRPDQGVLVHLGIDTVHLKGAGFTLRAEAGRQVEAGEEIVVWDLAAAREAEKSMVVPVVVLEADAENLTLPEEGPISAGDTLIRIG</sequence>
<dbReference type="Proteomes" id="UP001500177">
    <property type="component" value="Unassembled WGS sequence"/>
</dbReference>
<keyword evidence="2" id="KW-0813">Transport</keyword>
<dbReference type="PANTHER" id="PTHR45008">
    <property type="entry name" value="PTS SYSTEM GLUCOSE-SPECIFIC EIIA COMPONENT"/>
    <property type="match status" value="1"/>
</dbReference>
<organism evidence="8 9">
    <name type="scientific">Brevibacterium permense</name>
    <dbReference type="NCBI Taxonomy" id="234834"/>
    <lineage>
        <taxon>Bacteria</taxon>
        <taxon>Bacillati</taxon>
        <taxon>Actinomycetota</taxon>
        <taxon>Actinomycetes</taxon>
        <taxon>Micrococcales</taxon>
        <taxon>Brevibacteriaceae</taxon>
        <taxon>Brevibacterium</taxon>
    </lineage>
</organism>
<dbReference type="EMBL" id="BAAALX010000017">
    <property type="protein sequence ID" value="GAA1523989.1"/>
    <property type="molecule type" value="Genomic_DNA"/>
</dbReference>
<accession>A0ABP4LHG5</accession>
<keyword evidence="6" id="KW-0418">Kinase</keyword>
<name>A0ABP4LHG5_9MICO</name>
<reference evidence="9" key="1">
    <citation type="journal article" date="2019" name="Int. J. Syst. Evol. Microbiol.">
        <title>The Global Catalogue of Microorganisms (GCM) 10K type strain sequencing project: providing services to taxonomists for standard genome sequencing and annotation.</title>
        <authorList>
            <consortium name="The Broad Institute Genomics Platform"/>
            <consortium name="The Broad Institute Genome Sequencing Center for Infectious Disease"/>
            <person name="Wu L."/>
            <person name="Ma J."/>
        </authorList>
    </citation>
    <scope>NUCLEOTIDE SEQUENCE [LARGE SCALE GENOMIC DNA]</scope>
    <source>
        <strain evidence="9">JCM 13318</strain>
    </source>
</reference>
<dbReference type="InterPro" id="IPR001127">
    <property type="entry name" value="PTS_EIIA_1_perm"/>
</dbReference>
<gene>
    <name evidence="8" type="ORF">GCM10009690_29220</name>
</gene>
<evidence type="ECO:0000256" key="6">
    <source>
        <dbReference type="ARBA" id="ARBA00022777"/>
    </source>
</evidence>
<evidence type="ECO:0000256" key="4">
    <source>
        <dbReference type="ARBA" id="ARBA00022679"/>
    </source>
</evidence>
<evidence type="ECO:0000256" key="3">
    <source>
        <dbReference type="ARBA" id="ARBA00022597"/>
    </source>
</evidence>
<protein>
    <submittedName>
        <fullName evidence="8">PTS glucose transporter subunit IIA</fullName>
    </submittedName>
</protein>
<dbReference type="Pfam" id="PF00358">
    <property type="entry name" value="PTS_EIIA_1"/>
    <property type="match status" value="1"/>
</dbReference>
<dbReference type="InterPro" id="IPR011055">
    <property type="entry name" value="Dup_hybrid_motif"/>
</dbReference>
<dbReference type="PROSITE" id="PS51093">
    <property type="entry name" value="PTS_EIIA_TYPE_1"/>
    <property type="match status" value="1"/>
</dbReference>
<dbReference type="InterPro" id="IPR050890">
    <property type="entry name" value="PTS_EIIA_component"/>
</dbReference>
<feature type="domain" description="PTS EIIA type-1" evidence="7">
    <location>
        <begin position="29"/>
        <end position="134"/>
    </location>
</feature>
<dbReference type="NCBIfam" id="TIGR00830">
    <property type="entry name" value="PTBA"/>
    <property type="match status" value="1"/>
</dbReference>
<evidence type="ECO:0000313" key="9">
    <source>
        <dbReference type="Proteomes" id="UP001500177"/>
    </source>
</evidence>
<evidence type="ECO:0000256" key="2">
    <source>
        <dbReference type="ARBA" id="ARBA00022448"/>
    </source>
</evidence>
<comment type="caution">
    <text evidence="8">The sequence shown here is derived from an EMBL/GenBank/DDBJ whole genome shotgun (WGS) entry which is preliminary data.</text>
</comment>
<dbReference type="SUPFAM" id="SSF51261">
    <property type="entry name" value="Duplicated hybrid motif"/>
    <property type="match status" value="1"/>
</dbReference>
<evidence type="ECO:0000256" key="5">
    <source>
        <dbReference type="ARBA" id="ARBA00022683"/>
    </source>
</evidence>
<dbReference type="Gene3D" id="2.70.70.10">
    <property type="entry name" value="Glucose Permease (Domain IIA)"/>
    <property type="match status" value="1"/>
</dbReference>
<evidence type="ECO:0000256" key="1">
    <source>
        <dbReference type="ARBA" id="ARBA00004496"/>
    </source>
</evidence>
<evidence type="ECO:0000259" key="7">
    <source>
        <dbReference type="PROSITE" id="PS51093"/>
    </source>
</evidence>
<comment type="subcellular location">
    <subcellularLocation>
        <location evidence="1">Cytoplasm</location>
    </subcellularLocation>
</comment>
<proteinExistence type="predicted"/>
<dbReference type="PANTHER" id="PTHR45008:SF1">
    <property type="entry name" value="PTS SYSTEM GLUCOSE-SPECIFIC EIIA COMPONENT"/>
    <property type="match status" value="1"/>
</dbReference>